<feature type="signal peptide" evidence="1">
    <location>
        <begin position="1"/>
        <end position="25"/>
    </location>
</feature>
<name>A0A8J6IWG9_9FIRM</name>
<evidence type="ECO:0000259" key="2">
    <source>
        <dbReference type="Pfam" id="PF02557"/>
    </source>
</evidence>
<dbReference type="InterPro" id="IPR052179">
    <property type="entry name" value="DD-CPase-like"/>
</dbReference>
<reference evidence="3" key="1">
    <citation type="submission" date="2020-08" db="EMBL/GenBank/DDBJ databases">
        <title>Genome public.</title>
        <authorList>
            <person name="Liu C."/>
            <person name="Sun Q."/>
        </authorList>
    </citation>
    <scope>NUCLEOTIDE SEQUENCE</scope>
    <source>
        <strain evidence="3">BX5</strain>
    </source>
</reference>
<dbReference type="PANTHER" id="PTHR34385:SF1">
    <property type="entry name" value="PEPTIDOGLYCAN L-ALANYL-D-GLUTAMATE ENDOPEPTIDASE CWLK"/>
    <property type="match status" value="1"/>
</dbReference>
<feature type="chain" id="PRO_5035328343" evidence="1">
    <location>
        <begin position="26"/>
        <end position="440"/>
    </location>
</feature>
<dbReference type="Gene3D" id="3.30.1380.10">
    <property type="match status" value="1"/>
</dbReference>
<dbReference type="InterPro" id="IPR003709">
    <property type="entry name" value="VanY-like_core_dom"/>
</dbReference>
<feature type="domain" description="D-alanyl-D-alanine carboxypeptidase-like core" evidence="2">
    <location>
        <begin position="175"/>
        <end position="297"/>
    </location>
</feature>
<dbReference type="PANTHER" id="PTHR34385">
    <property type="entry name" value="D-ALANYL-D-ALANINE CARBOXYPEPTIDASE"/>
    <property type="match status" value="1"/>
</dbReference>
<gene>
    <name evidence="3" type="ORF">H8S55_10680</name>
</gene>
<evidence type="ECO:0000256" key="1">
    <source>
        <dbReference type="SAM" id="SignalP"/>
    </source>
</evidence>
<dbReference type="InterPro" id="IPR009045">
    <property type="entry name" value="Zn_M74/Hedgehog-like"/>
</dbReference>
<dbReference type="EMBL" id="JACOPN010000007">
    <property type="protein sequence ID" value="MBC5717784.1"/>
    <property type="molecule type" value="Genomic_DNA"/>
</dbReference>
<dbReference type="SUPFAM" id="SSF55166">
    <property type="entry name" value="Hedgehog/DD-peptidase"/>
    <property type="match status" value="1"/>
</dbReference>
<dbReference type="GO" id="GO:0008233">
    <property type="term" value="F:peptidase activity"/>
    <property type="evidence" value="ECO:0007669"/>
    <property type="project" value="InterPro"/>
</dbReference>
<dbReference type="Pfam" id="PF02557">
    <property type="entry name" value="VanY"/>
    <property type="match status" value="1"/>
</dbReference>
<dbReference type="AlphaFoldDB" id="A0A8J6IWG9"/>
<evidence type="ECO:0000313" key="4">
    <source>
        <dbReference type="Proteomes" id="UP000602260"/>
    </source>
</evidence>
<protein>
    <submittedName>
        <fullName evidence="3">M15 family metallopeptidase</fullName>
    </submittedName>
</protein>
<dbReference type="CDD" id="cd14852">
    <property type="entry name" value="LD-carboxypeptidase"/>
    <property type="match status" value="1"/>
</dbReference>
<accession>A0A8J6IWG9</accession>
<sequence length="440" mass="47838">MSTYSKRILAGALSLALCLSPAALAAKTEEPPLVAAVEGLSPLLYEPDPAAGYHAALAELAGLGYSEQQAEQLWARLGERAMGLAPRLLDCLALENSRLDREARYLAYVQAHPEAETAEIVTQVNLDLDLTPYDDARPIDDPADPLVLVNKYHGLSETYVPELEKLGGRYGVGSMVPEAAAAFRAMADAAKQDGISLRSVSAYRSYQTQQGLYQHYVSIDGKANAERYSARPGYSEHQTGLALDINTASISAHFENTAEYAWLRANCARFGFLLRYPREKESITGYRYEPWHYRYVGQDIARTCMDRGLTYEEYLAAQTQPGENQAPALFWQGQALDLGDRVTRLSGVTYVDAAALAAALGWTGETGEDGVLRLSDGLHKIELPVGRRALLDGMLVRLSGPTVERSGGRCLPLSDLCPLLGVQATVTDQGVELAPRQAAL</sequence>
<keyword evidence="4" id="KW-1185">Reference proteome</keyword>
<dbReference type="Proteomes" id="UP000602260">
    <property type="component" value="Unassembled WGS sequence"/>
</dbReference>
<dbReference type="InterPro" id="IPR058193">
    <property type="entry name" value="VanY/YodJ_core_dom"/>
</dbReference>
<organism evidence="3 4">
    <name type="scientific">Flintibacter faecis</name>
    <dbReference type="NCBI Taxonomy" id="2763047"/>
    <lineage>
        <taxon>Bacteria</taxon>
        <taxon>Bacillati</taxon>
        <taxon>Bacillota</taxon>
        <taxon>Clostridia</taxon>
        <taxon>Eubacteriales</taxon>
        <taxon>Flintibacter</taxon>
    </lineage>
</organism>
<dbReference type="GO" id="GO:0006508">
    <property type="term" value="P:proteolysis"/>
    <property type="evidence" value="ECO:0007669"/>
    <property type="project" value="InterPro"/>
</dbReference>
<dbReference type="RefSeq" id="WP_186878963.1">
    <property type="nucleotide sequence ID" value="NZ_JACOPN010000007.1"/>
</dbReference>
<comment type="caution">
    <text evidence="3">The sequence shown here is derived from an EMBL/GenBank/DDBJ whole genome shotgun (WGS) entry which is preliminary data.</text>
</comment>
<proteinExistence type="predicted"/>
<evidence type="ECO:0000313" key="3">
    <source>
        <dbReference type="EMBL" id="MBC5717784.1"/>
    </source>
</evidence>
<keyword evidence="1" id="KW-0732">Signal</keyword>